<name>A0A8S1SQC6_9CILI</name>
<dbReference type="AlphaFoldDB" id="A0A8S1SQC6"/>
<dbReference type="OrthoDB" id="8062037at2759"/>
<reference evidence="8" key="1">
    <citation type="submission" date="2021-01" db="EMBL/GenBank/DDBJ databases">
        <authorList>
            <consortium name="Genoscope - CEA"/>
            <person name="William W."/>
        </authorList>
    </citation>
    <scope>NUCLEOTIDE SEQUENCE</scope>
</reference>
<organism evidence="8 9">
    <name type="scientific">Paramecium pentaurelia</name>
    <dbReference type="NCBI Taxonomy" id="43138"/>
    <lineage>
        <taxon>Eukaryota</taxon>
        <taxon>Sar</taxon>
        <taxon>Alveolata</taxon>
        <taxon>Ciliophora</taxon>
        <taxon>Intramacronucleata</taxon>
        <taxon>Oligohymenophorea</taxon>
        <taxon>Peniculida</taxon>
        <taxon>Parameciidae</taxon>
        <taxon>Paramecium</taxon>
    </lineage>
</organism>
<dbReference type="CDD" id="cd16454">
    <property type="entry name" value="RING-H2_PA-TM-RING"/>
    <property type="match status" value="1"/>
</dbReference>
<keyword evidence="6" id="KW-0472">Membrane</keyword>
<keyword evidence="2 4" id="KW-0863">Zinc-finger</keyword>
<feature type="domain" description="RING-type" evidence="7">
    <location>
        <begin position="351"/>
        <end position="392"/>
    </location>
</feature>
<evidence type="ECO:0000256" key="2">
    <source>
        <dbReference type="ARBA" id="ARBA00022771"/>
    </source>
</evidence>
<evidence type="ECO:0000256" key="4">
    <source>
        <dbReference type="PROSITE-ProRule" id="PRU00175"/>
    </source>
</evidence>
<comment type="caution">
    <text evidence="8">The sequence shown here is derived from an EMBL/GenBank/DDBJ whole genome shotgun (WGS) entry which is preliminary data.</text>
</comment>
<evidence type="ECO:0000256" key="6">
    <source>
        <dbReference type="SAM" id="Phobius"/>
    </source>
</evidence>
<dbReference type="PROSITE" id="PS50089">
    <property type="entry name" value="ZF_RING_2"/>
    <property type="match status" value="1"/>
</dbReference>
<keyword evidence="1" id="KW-0479">Metal-binding</keyword>
<dbReference type="PANTHER" id="PTHR14155:SF610">
    <property type="entry name" value="OS01G0755700 PROTEIN"/>
    <property type="match status" value="1"/>
</dbReference>
<keyword evidence="5" id="KW-0175">Coiled coil</keyword>
<keyword evidence="3" id="KW-0862">Zinc</keyword>
<keyword evidence="6" id="KW-0812">Transmembrane</keyword>
<gene>
    <name evidence="8" type="ORF">PPENT_87.1.T0090203</name>
</gene>
<dbReference type="GO" id="GO:0008270">
    <property type="term" value="F:zinc ion binding"/>
    <property type="evidence" value="ECO:0007669"/>
    <property type="project" value="UniProtKB-KW"/>
</dbReference>
<accession>A0A8S1SQC6</accession>
<dbReference type="Pfam" id="PF13639">
    <property type="entry name" value="zf-RING_2"/>
    <property type="match status" value="1"/>
</dbReference>
<evidence type="ECO:0000256" key="5">
    <source>
        <dbReference type="SAM" id="Coils"/>
    </source>
</evidence>
<sequence length="471" mass="55789">MIELTIIIITLVQKLTCQLILLNVTSLSYYNIYSFDDLLPQGFYLKKEEVILFSLLSLNNSENQPIMELCTDKFKDNVQNVRIINQEHISTSQQTQYNAIPFSQYVYLEIRSNNSFNLIAQIIQYQYCPYNCKNGGHCSQGICICPKNYISDDCSIKAESILETQTLLNTQFYFFDIYQWMENEERIIQYFFARLEEEATIIMECYAQNPYLLQNSTEKQLQIINITVDQMNNCLNYVDELESNSKQQYAQIIIKLKQPIMVNLRNYDSTIDPLVVGIVVGSISFFILIAILFCVYRCKRDEEIQRKKNEEKQKMEKEKKIQEEKEKQIMPEFSYSEILQKFPGLKNDQECEICLNVFKMQERVRVTYCTHIFHKDCLTQWLNKHKTCPMCRENLNLNQLSLNHEFFSSEHQVQHITENQQAQYLLLRPKSQHNTRLYGDEHLNIIEQNSEQVHISNNHEENQNKQNQISQ</sequence>
<feature type="coiled-coil region" evidence="5">
    <location>
        <begin position="298"/>
        <end position="328"/>
    </location>
</feature>
<evidence type="ECO:0000256" key="3">
    <source>
        <dbReference type="ARBA" id="ARBA00022833"/>
    </source>
</evidence>
<dbReference type="InterPro" id="IPR001841">
    <property type="entry name" value="Znf_RING"/>
</dbReference>
<proteinExistence type="predicted"/>
<dbReference type="InterPro" id="IPR053238">
    <property type="entry name" value="RING-H2_zinc_finger"/>
</dbReference>
<evidence type="ECO:0000259" key="7">
    <source>
        <dbReference type="PROSITE" id="PS50089"/>
    </source>
</evidence>
<feature type="transmembrane region" description="Helical" evidence="6">
    <location>
        <begin position="274"/>
        <end position="298"/>
    </location>
</feature>
<evidence type="ECO:0000313" key="8">
    <source>
        <dbReference type="EMBL" id="CAD8140632.1"/>
    </source>
</evidence>
<keyword evidence="6" id="KW-1133">Transmembrane helix</keyword>
<protein>
    <recommendedName>
        <fullName evidence="7">RING-type domain-containing protein</fullName>
    </recommendedName>
</protein>
<dbReference type="SMART" id="SM00184">
    <property type="entry name" value="RING"/>
    <property type="match status" value="1"/>
</dbReference>
<dbReference type="EMBL" id="CAJJDO010000009">
    <property type="protein sequence ID" value="CAD8140632.1"/>
    <property type="molecule type" value="Genomic_DNA"/>
</dbReference>
<evidence type="ECO:0000313" key="9">
    <source>
        <dbReference type="Proteomes" id="UP000689195"/>
    </source>
</evidence>
<evidence type="ECO:0000256" key="1">
    <source>
        <dbReference type="ARBA" id="ARBA00022723"/>
    </source>
</evidence>
<keyword evidence="9" id="KW-1185">Reference proteome</keyword>
<dbReference type="Proteomes" id="UP000689195">
    <property type="component" value="Unassembled WGS sequence"/>
</dbReference>
<dbReference type="PANTHER" id="PTHR14155">
    <property type="entry name" value="RING FINGER DOMAIN-CONTAINING"/>
    <property type="match status" value="1"/>
</dbReference>